<comment type="caution">
    <text evidence="1">The sequence shown here is derived from an EMBL/GenBank/DDBJ whole genome shotgun (WGS) entry which is preliminary data.</text>
</comment>
<accession>B9Z461</accession>
<keyword evidence="2" id="KW-1185">Reference proteome</keyword>
<name>B9Z461_9NEIS</name>
<evidence type="ECO:0000313" key="2">
    <source>
        <dbReference type="Proteomes" id="UP000003165"/>
    </source>
</evidence>
<protein>
    <submittedName>
        <fullName evidence="1">Uncharacterized protein</fullName>
    </submittedName>
</protein>
<dbReference type="AlphaFoldDB" id="B9Z461"/>
<dbReference type="Proteomes" id="UP000003165">
    <property type="component" value="Unassembled WGS sequence"/>
</dbReference>
<proteinExistence type="predicted"/>
<evidence type="ECO:0000313" key="1">
    <source>
        <dbReference type="EMBL" id="EEG08638.1"/>
    </source>
</evidence>
<reference evidence="1 2" key="1">
    <citation type="submission" date="2009-02" db="EMBL/GenBank/DDBJ databases">
        <title>Sequencing of the draft genome and assembly of Lutiella nitroferrum 2002.</title>
        <authorList>
            <consortium name="US DOE Joint Genome Institute (JGI-PGF)"/>
            <person name="Lucas S."/>
            <person name="Copeland A."/>
            <person name="Lapidus A."/>
            <person name="Glavina del Rio T."/>
            <person name="Tice H."/>
            <person name="Bruce D."/>
            <person name="Goodwin L."/>
            <person name="Pitluck S."/>
            <person name="Larimer F."/>
            <person name="Land M.L."/>
            <person name="Hauser L."/>
            <person name="Coates J.D."/>
        </authorList>
    </citation>
    <scope>NUCLEOTIDE SEQUENCE [LARGE SCALE GENOMIC DNA]</scope>
    <source>
        <strain evidence="1 2">2002</strain>
    </source>
</reference>
<sequence>MFFAGAESVRGRRIVFTHTKRFSGQVYSHR</sequence>
<dbReference type="EMBL" id="ACIS01000005">
    <property type="protein sequence ID" value="EEG08638.1"/>
    <property type="molecule type" value="Genomic_DNA"/>
</dbReference>
<organism evidence="1 2">
    <name type="scientific">Pseudogulbenkiania ferrooxidans 2002</name>
    <dbReference type="NCBI Taxonomy" id="279714"/>
    <lineage>
        <taxon>Bacteria</taxon>
        <taxon>Pseudomonadati</taxon>
        <taxon>Pseudomonadota</taxon>
        <taxon>Betaproteobacteria</taxon>
        <taxon>Neisseriales</taxon>
        <taxon>Chromobacteriaceae</taxon>
        <taxon>Pseudogulbenkiania</taxon>
    </lineage>
</organism>
<gene>
    <name evidence="1" type="ORF">FuraDRAFT_2146</name>
</gene>